<name>A4CCR0_9GAMM</name>
<dbReference type="Proteomes" id="UP000006201">
    <property type="component" value="Unassembled WGS sequence"/>
</dbReference>
<feature type="region of interest" description="Disordered" evidence="1">
    <location>
        <begin position="150"/>
        <end position="172"/>
    </location>
</feature>
<keyword evidence="2" id="KW-0732">Signal</keyword>
<feature type="compositionally biased region" description="Gly residues" evidence="1">
    <location>
        <begin position="43"/>
        <end position="57"/>
    </location>
</feature>
<dbReference type="EMBL" id="AAOH01000006">
    <property type="protein sequence ID" value="EAR27353.1"/>
    <property type="molecule type" value="Genomic_DNA"/>
</dbReference>
<organism evidence="3 4">
    <name type="scientific">Pseudoalteromonas tunicata D2</name>
    <dbReference type="NCBI Taxonomy" id="87626"/>
    <lineage>
        <taxon>Bacteria</taxon>
        <taxon>Pseudomonadati</taxon>
        <taxon>Pseudomonadota</taxon>
        <taxon>Gammaproteobacteria</taxon>
        <taxon>Alteromonadales</taxon>
        <taxon>Pseudoalteromonadaceae</taxon>
        <taxon>Pseudoalteromonas</taxon>
    </lineage>
</organism>
<evidence type="ECO:0000256" key="2">
    <source>
        <dbReference type="SAM" id="SignalP"/>
    </source>
</evidence>
<feature type="compositionally biased region" description="Basic and acidic residues" evidence="1">
    <location>
        <begin position="150"/>
        <end position="167"/>
    </location>
</feature>
<accession>A4CCR0</accession>
<dbReference type="HOGENOM" id="CLU_1414118_0_0_6"/>
<evidence type="ECO:0000313" key="4">
    <source>
        <dbReference type="Proteomes" id="UP000006201"/>
    </source>
</evidence>
<keyword evidence="4" id="KW-1185">Reference proteome</keyword>
<gene>
    <name evidence="3" type="ORF">PTD2_14977</name>
</gene>
<feature type="compositionally biased region" description="Basic and acidic residues" evidence="1">
    <location>
        <begin position="68"/>
        <end position="80"/>
    </location>
</feature>
<reference evidence="3 4" key="1">
    <citation type="submission" date="2006-02" db="EMBL/GenBank/DDBJ databases">
        <authorList>
            <person name="Moran M.A."/>
            <person name="Kjelleberg S."/>
            <person name="Egan S."/>
            <person name="Saunders N."/>
            <person name="Thomas T."/>
            <person name="Ferriera S."/>
            <person name="Johnson J."/>
            <person name="Kravitz S."/>
            <person name="Halpern A."/>
            <person name="Remington K."/>
            <person name="Beeson K."/>
            <person name="Tran B."/>
            <person name="Rogers Y.-H."/>
            <person name="Friedman R."/>
            <person name="Venter J.C."/>
        </authorList>
    </citation>
    <scope>NUCLEOTIDE SEQUENCE [LARGE SCALE GENOMIC DNA]</scope>
    <source>
        <strain evidence="3 4">D2</strain>
    </source>
</reference>
<feature type="signal peptide" evidence="2">
    <location>
        <begin position="1"/>
        <end position="20"/>
    </location>
</feature>
<feature type="chain" id="PRO_5002667232" description="Orphan protein" evidence="2">
    <location>
        <begin position="21"/>
        <end position="192"/>
    </location>
</feature>
<sequence length="192" mass="21623">MRLHILLWCLFCIISTSTHAIERVSVIGERPNARTTDLDGSYVSGGGSGGVRGGSGGTSSNILTPAQEAEKDAEYKDVKARSMTTPKQNPGESAKDYQKRLVDYFNRLANDYQSFDTKWKKTKHTKKIADMRNRAINAQKAYNGILRHEENVRRGQEHERNKQRDNNRCTPKGVKHPVIKAIELINCLDLLP</sequence>
<feature type="region of interest" description="Disordered" evidence="1">
    <location>
        <begin position="35"/>
        <end position="96"/>
    </location>
</feature>
<evidence type="ECO:0000256" key="1">
    <source>
        <dbReference type="SAM" id="MobiDB-lite"/>
    </source>
</evidence>
<proteinExistence type="predicted"/>
<comment type="caution">
    <text evidence="3">The sequence shown here is derived from an EMBL/GenBank/DDBJ whole genome shotgun (WGS) entry which is preliminary data.</text>
</comment>
<dbReference type="STRING" id="87626.PTD2_14977"/>
<dbReference type="RefSeq" id="WP_009838615.1">
    <property type="nucleotide sequence ID" value="NZ_AAOH01000006.1"/>
</dbReference>
<dbReference type="AlphaFoldDB" id="A4CCR0"/>
<protein>
    <recommendedName>
        <fullName evidence="5">Orphan protein</fullName>
    </recommendedName>
</protein>
<feature type="compositionally biased region" description="Polar residues" evidence="1">
    <location>
        <begin position="82"/>
        <end position="91"/>
    </location>
</feature>
<evidence type="ECO:0000313" key="3">
    <source>
        <dbReference type="EMBL" id="EAR27353.1"/>
    </source>
</evidence>
<evidence type="ECO:0008006" key="5">
    <source>
        <dbReference type="Google" id="ProtNLM"/>
    </source>
</evidence>